<dbReference type="AlphaFoldDB" id="A0A0J9SN55"/>
<sequence>MKDKKAKRVKPPFRVSFTVCTTHRTWGKKPKRKEFNIKQRSACGTRTIPTCGGGAFLGASFSFICDKSVII</sequence>
<proteinExistence type="predicted"/>
<gene>
    <name evidence="1" type="ORF">PVBG_00089</name>
</gene>
<evidence type="ECO:0000313" key="2">
    <source>
        <dbReference type="Proteomes" id="UP000053327"/>
    </source>
</evidence>
<dbReference type="Proteomes" id="UP000053327">
    <property type="component" value="Unassembled WGS sequence"/>
</dbReference>
<organism evidence="1 2">
    <name type="scientific">Plasmodium vivax (strain Brazil I)</name>
    <dbReference type="NCBI Taxonomy" id="1033975"/>
    <lineage>
        <taxon>Eukaryota</taxon>
        <taxon>Sar</taxon>
        <taxon>Alveolata</taxon>
        <taxon>Apicomplexa</taxon>
        <taxon>Aconoidasida</taxon>
        <taxon>Haemosporida</taxon>
        <taxon>Plasmodiidae</taxon>
        <taxon>Plasmodium</taxon>
        <taxon>Plasmodium (Plasmodium)</taxon>
    </lineage>
</organism>
<dbReference type="EMBL" id="KQ234858">
    <property type="protein sequence ID" value="KMZ84309.1"/>
    <property type="molecule type" value="Genomic_DNA"/>
</dbReference>
<evidence type="ECO:0000313" key="1">
    <source>
        <dbReference type="EMBL" id="KMZ84309.1"/>
    </source>
</evidence>
<reference evidence="1 2" key="1">
    <citation type="submission" date="2011-08" db="EMBL/GenBank/DDBJ databases">
        <title>The Genome Sequence of Plasmodium vivax Brazil I.</title>
        <authorList>
            <consortium name="The Broad Institute Genome Sequencing Platform"/>
            <consortium name="The Broad Institute Genome Sequencing Center for Infectious Disease"/>
            <person name="Neafsey D."/>
            <person name="Carlton J."/>
            <person name="Barnwell J."/>
            <person name="Collins W."/>
            <person name="Escalante A."/>
            <person name="Mullikin J."/>
            <person name="Saul A."/>
            <person name="Guigo R."/>
            <person name="Camara F."/>
            <person name="Young S.K."/>
            <person name="Zeng Q."/>
            <person name="Gargeya S."/>
            <person name="Fitzgerald M."/>
            <person name="Haas B."/>
            <person name="Abouelleil A."/>
            <person name="Alvarado L."/>
            <person name="Arachchi H.M."/>
            <person name="Berlin A."/>
            <person name="Brown A."/>
            <person name="Chapman S.B."/>
            <person name="Chen Z."/>
            <person name="Dunbar C."/>
            <person name="Freedman E."/>
            <person name="Gearin G."/>
            <person name="Gellesch M."/>
            <person name="Goldberg J."/>
            <person name="Griggs A."/>
            <person name="Gujja S."/>
            <person name="Heiman D."/>
            <person name="Howarth C."/>
            <person name="Larson L."/>
            <person name="Lui A."/>
            <person name="MacDonald P.J.P."/>
            <person name="Montmayeur A."/>
            <person name="Murphy C."/>
            <person name="Neiman D."/>
            <person name="Pearson M."/>
            <person name="Priest M."/>
            <person name="Roberts A."/>
            <person name="Saif S."/>
            <person name="Shea T."/>
            <person name="Shenoy N."/>
            <person name="Sisk P."/>
            <person name="Stolte C."/>
            <person name="Sykes S."/>
            <person name="Wortman J."/>
            <person name="Nusbaum C."/>
            <person name="Birren B."/>
        </authorList>
    </citation>
    <scope>NUCLEOTIDE SEQUENCE [LARGE SCALE GENOMIC DNA]</scope>
    <source>
        <strain evidence="1 2">Brazil I</strain>
    </source>
</reference>
<protein>
    <submittedName>
        <fullName evidence="1">Uncharacterized protein</fullName>
    </submittedName>
</protein>
<accession>A0A0J9SN55</accession>
<name>A0A0J9SN55_PLAV1</name>